<evidence type="ECO:0000259" key="2">
    <source>
        <dbReference type="Pfam" id="PF22725"/>
    </source>
</evidence>
<comment type="caution">
    <text evidence="3">The sequence shown here is derived from an EMBL/GenBank/DDBJ whole genome shotgun (WGS) entry which is preliminary data.</text>
</comment>
<protein>
    <submittedName>
        <fullName evidence="3">Gfo/Idh/MocA family oxidoreductase</fullName>
    </submittedName>
</protein>
<evidence type="ECO:0000313" key="3">
    <source>
        <dbReference type="EMBL" id="TXJ35063.1"/>
    </source>
</evidence>
<reference evidence="3 4" key="1">
    <citation type="journal article" date="1992" name="Lakartidningen">
        <title>[Penicillin V and not amoxicillin is the first choice preparation in acute otitis].</title>
        <authorList>
            <person name="Kamme C."/>
            <person name="Lundgren K."/>
            <person name="Prellner K."/>
        </authorList>
    </citation>
    <scope>NUCLEOTIDE SEQUENCE [LARGE SCALE GENOMIC DNA]</scope>
    <source>
        <strain evidence="3 4">PC5538III-lc</strain>
    </source>
</reference>
<dbReference type="Pfam" id="PF01408">
    <property type="entry name" value="GFO_IDH_MocA"/>
    <property type="match status" value="1"/>
</dbReference>
<dbReference type="GO" id="GO:0000166">
    <property type="term" value="F:nucleotide binding"/>
    <property type="evidence" value="ECO:0007669"/>
    <property type="project" value="InterPro"/>
</dbReference>
<dbReference type="PANTHER" id="PTHR43377">
    <property type="entry name" value="BILIVERDIN REDUCTASE A"/>
    <property type="match status" value="1"/>
</dbReference>
<dbReference type="InterPro" id="IPR051450">
    <property type="entry name" value="Gfo/Idh/MocA_Oxidoreductases"/>
</dbReference>
<dbReference type="InterPro" id="IPR055170">
    <property type="entry name" value="GFO_IDH_MocA-like_dom"/>
</dbReference>
<dbReference type="Gene3D" id="3.40.50.720">
    <property type="entry name" value="NAD(P)-binding Rossmann-like Domain"/>
    <property type="match status" value="1"/>
</dbReference>
<gene>
    <name evidence="3" type="ORF">EPJ69_00540</name>
</gene>
<dbReference type="RefSeq" id="WP_147735441.1">
    <property type="nucleotide sequence ID" value="NZ_SAXX01000001.1"/>
</dbReference>
<proteinExistence type="predicted"/>
<dbReference type="PANTHER" id="PTHR43377:SF1">
    <property type="entry name" value="BILIVERDIN REDUCTASE A"/>
    <property type="match status" value="1"/>
</dbReference>
<name>A0A5C8EBL6_9SPIR</name>
<dbReference type="InterPro" id="IPR000683">
    <property type="entry name" value="Gfo/Idh/MocA-like_OxRdtase_N"/>
</dbReference>
<feature type="domain" description="Gfo/Idh/MocA-like oxidoreductase N-terminal" evidence="1">
    <location>
        <begin position="2"/>
        <end position="117"/>
    </location>
</feature>
<dbReference type="Pfam" id="PF22725">
    <property type="entry name" value="GFO_IDH_MocA_C3"/>
    <property type="match status" value="1"/>
</dbReference>
<accession>A0A5C8EBL6</accession>
<dbReference type="SUPFAM" id="SSF55347">
    <property type="entry name" value="Glyceraldehyde-3-phosphate dehydrogenase-like, C-terminal domain"/>
    <property type="match status" value="1"/>
</dbReference>
<dbReference type="EMBL" id="SAXX01000001">
    <property type="protein sequence ID" value="TXJ35063.1"/>
    <property type="molecule type" value="Genomic_DNA"/>
</dbReference>
<dbReference type="Gene3D" id="3.30.360.10">
    <property type="entry name" value="Dihydrodipicolinate Reductase, domain 2"/>
    <property type="match status" value="1"/>
</dbReference>
<dbReference type="AlphaFoldDB" id="A0A5C8EBL6"/>
<organism evidence="3 4">
    <name type="scientific">Brachyspira aalborgi</name>
    <dbReference type="NCBI Taxonomy" id="29522"/>
    <lineage>
        <taxon>Bacteria</taxon>
        <taxon>Pseudomonadati</taxon>
        <taxon>Spirochaetota</taxon>
        <taxon>Spirochaetia</taxon>
        <taxon>Brachyspirales</taxon>
        <taxon>Brachyspiraceae</taxon>
        <taxon>Brachyspira</taxon>
    </lineage>
</organism>
<dbReference type="SUPFAM" id="SSF51735">
    <property type="entry name" value="NAD(P)-binding Rossmann-fold domains"/>
    <property type="match status" value="1"/>
</dbReference>
<sequence length="332" mass="37733">MVAIIGGGFISNIHAQCYKNLGIKIEAMADISEKVRQEFEEKYNCKTYSSAEVMLENVSDNIDLVDICAPTFLHEEFILLALKHNKHVICEKPLSINIDFVENIIDKFENNNRYLMTAQVLRFWAEYVKIKEWIEEGVFGNIKLVSAMRLAQHPKSEWFYNPKKSGGGIFELHIHDIDFLCYLFGNVKEVYANGSKDENESWDFINSSIKFKNGISASAQGIFGITDNYPFTANMKVIGDKATAEYSLSAGVNLDSNGKQSNSLILYRKGKEPIIENIKSKDAYELELEYFINCVKNNKKPEIVSLDSIKRTIKTINCLIESLESGNIVKFN</sequence>
<dbReference type="Proteomes" id="UP000324707">
    <property type="component" value="Unassembled WGS sequence"/>
</dbReference>
<dbReference type="InterPro" id="IPR036291">
    <property type="entry name" value="NAD(P)-bd_dom_sf"/>
</dbReference>
<evidence type="ECO:0000313" key="4">
    <source>
        <dbReference type="Proteomes" id="UP000324707"/>
    </source>
</evidence>
<feature type="domain" description="GFO/IDH/MocA-like oxidoreductase" evidence="2">
    <location>
        <begin position="127"/>
        <end position="244"/>
    </location>
</feature>
<evidence type="ECO:0000259" key="1">
    <source>
        <dbReference type="Pfam" id="PF01408"/>
    </source>
</evidence>